<evidence type="ECO:0000313" key="2">
    <source>
        <dbReference type="Proteomes" id="UP000178606"/>
    </source>
</evidence>
<gene>
    <name evidence="1" type="ORF">A3F84_22620</name>
</gene>
<proteinExistence type="predicted"/>
<sequence length="165" mass="18267">MVLAVGGLAFSLGCSDRLASMQDLVKGTWALQSRRLPDGKVLTPPHISGFMQWSPIDSRTAHVTLDVLLRPEGGESVFDHSASTCEISTSAITRKRHMLIRRGYKSSSQEPIVYYNKERSFKGKVSVEGDQFTISHEEGETQVFKGDTMTATISGGFADTWKRIR</sequence>
<reference evidence="1 2" key="1">
    <citation type="journal article" date="2016" name="Nat. Commun.">
        <title>Thousands of microbial genomes shed light on interconnected biogeochemical processes in an aquifer system.</title>
        <authorList>
            <person name="Anantharaman K."/>
            <person name="Brown C.T."/>
            <person name="Hug L.A."/>
            <person name="Sharon I."/>
            <person name="Castelle C.J."/>
            <person name="Probst A.J."/>
            <person name="Thomas B.C."/>
            <person name="Singh A."/>
            <person name="Wilkins M.J."/>
            <person name="Karaoz U."/>
            <person name="Brodie E.L."/>
            <person name="Williams K.H."/>
            <person name="Hubbard S.S."/>
            <person name="Banfield J.F."/>
        </authorList>
    </citation>
    <scope>NUCLEOTIDE SEQUENCE [LARGE SCALE GENOMIC DNA]</scope>
    <source>
        <strain evidence="2">RIFCSPLOWO2_12_FULL_64_10</strain>
    </source>
</reference>
<organism evidence="1 2">
    <name type="scientific">Handelsmanbacteria sp. (strain RIFCSPLOWO2_12_FULL_64_10)</name>
    <dbReference type="NCBI Taxonomy" id="1817868"/>
    <lineage>
        <taxon>Bacteria</taxon>
        <taxon>Candidatus Handelsmaniibacteriota</taxon>
    </lineage>
</organism>
<evidence type="ECO:0000313" key="1">
    <source>
        <dbReference type="EMBL" id="OGG51282.1"/>
    </source>
</evidence>
<name>A0A1F6CQX1_HANXR</name>
<comment type="caution">
    <text evidence="1">The sequence shown here is derived from an EMBL/GenBank/DDBJ whole genome shotgun (WGS) entry which is preliminary data.</text>
</comment>
<evidence type="ECO:0008006" key="3">
    <source>
        <dbReference type="Google" id="ProtNLM"/>
    </source>
</evidence>
<accession>A0A1F6CQX1</accession>
<dbReference type="EMBL" id="MFKF01000188">
    <property type="protein sequence ID" value="OGG51282.1"/>
    <property type="molecule type" value="Genomic_DNA"/>
</dbReference>
<dbReference type="Proteomes" id="UP000178606">
    <property type="component" value="Unassembled WGS sequence"/>
</dbReference>
<dbReference type="AlphaFoldDB" id="A0A1F6CQX1"/>
<protein>
    <recommendedName>
        <fullName evidence="3">Lipocalin-like domain-containing protein</fullName>
    </recommendedName>
</protein>